<dbReference type="GO" id="GO:0071380">
    <property type="term" value="P:cellular response to prostaglandin E stimulus"/>
    <property type="evidence" value="ECO:0007669"/>
    <property type="project" value="TreeGrafter"/>
</dbReference>
<dbReference type="InterPro" id="IPR008365">
    <property type="entry name" value="Prostanoid_rcpt"/>
</dbReference>
<feature type="transmembrane region" description="Helical" evidence="15">
    <location>
        <begin position="289"/>
        <end position="312"/>
    </location>
</feature>
<evidence type="ECO:0000256" key="7">
    <source>
        <dbReference type="ARBA" id="ARBA00023040"/>
    </source>
</evidence>
<dbReference type="STRING" id="64144.ENSATEP00000020206"/>
<feature type="transmembrane region" description="Helical" evidence="15">
    <location>
        <begin position="55"/>
        <end position="78"/>
    </location>
</feature>
<evidence type="ECO:0000256" key="1">
    <source>
        <dbReference type="ARBA" id="ARBA00004651"/>
    </source>
</evidence>
<comment type="similarity">
    <text evidence="14">Belongs to the G-protein coupled receptor 1 family.</text>
</comment>
<dbReference type="OrthoDB" id="5959154at2759"/>
<dbReference type="SUPFAM" id="SSF81321">
    <property type="entry name" value="Family A G protein-coupled receptor-like"/>
    <property type="match status" value="1"/>
</dbReference>
<reference evidence="17" key="3">
    <citation type="submission" date="2025-09" db="UniProtKB">
        <authorList>
            <consortium name="Ensembl"/>
        </authorList>
    </citation>
    <scope>IDENTIFICATION</scope>
</reference>
<evidence type="ECO:0000256" key="11">
    <source>
        <dbReference type="ARBA" id="ARBA00023180"/>
    </source>
</evidence>
<keyword evidence="10 14" id="KW-0675">Receptor</keyword>
<keyword evidence="11" id="KW-0325">Glycoprotein</keyword>
<name>A0A3Q1JX88_ANATE</name>
<evidence type="ECO:0000256" key="13">
    <source>
        <dbReference type="ARBA" id="ARBA00029815"/>
    </source>
</evidence>
<feature type="transmembrane region" description="Helical" evidence="15">
    <location>
        <begin position="246"/>
        <end position="269"/>
    </location>
</feature>
<dbReference type="Ensembl" id="ENSATET00000020553.3">
    <property type="protein sequence ID" value="ENSATEP00000020206.1"/>
    <property type="gene ID" value="ENSATEG00000014093.3"/>
</dbReference>
<feature type="domain" description="G-protein coupled receptors family 1 profile" evidence="16">
    <location>
        <begin position="35"/>
        <end position="300"/>
    </location>
</feature>
<keyword evidence="12 14" id="KW-0807">Transducer</keyword>
<dbReference type="InParanoid" id="A0A3Q1JX88"/>
<dbReference type="InterPro" id="IPR000276">
    <property type="entry name" value="GPCR_Rhodpsn"/>
</dbReference>
<evidence type="ECO:0000256" key="10">
    <source>
        <dbReference type="ARBA" id="ARBA00023170"/>
    </source>
</evidence>
<protein>
    <recommendedName>
        <fullName evidence="2">Thromboxane A2 receptor</fullName>
    </recommendedName>
    <alternativeName>
        <fullName evidence="13">Prostanoid TP receptor</fullName>
    </alternativeName>
</protein>
<keyword evidence="3" id="KW-1003">Cell membrane</keyword>
<evidence type="ECO:0000313" key="17">
    <source>
        <dbReference type="Ensembl" id="ENSATEP00000020206.1"/>
    </source>
</evidence>
<reference evidence="17" key="1">
    <citation type="submission" date="2021-04" db="EMBL/GenBank/DDBJ databases">
        <authorList>
            <consortium name="Wellcome Sanger Institute Data Sharing"/>
        </authorList>
    </citation>
    <scope>NUCLEOTIDE SEQUENCE [LARGE SCALE GENOMIC DNA]</scope>
</reference>
<dbReference type="Proteomes" id="UP000265040">
    <property type="component" value="Chromosome 24"/>
</dbReference>
<keyword evidence="4" id="KW-0597">Phosphoprotein</keyword>
<organism evidence="17 18">
    <name type="scientific">Anabas testudineus</name>
    <name type="common">Climbing perch</name>
    <name type="synonym">Anthias testudineus</name>
    <dbReference type="NCBI Taxonomy" id="64144"/>
    <lineage>
        <taxon>Eukaryota</taxon>
        <taxon>Metazoa</taxon>
        <taxon>Chordata</taxon>
        <taxon>Craniata</taxon>
        <taxon>Vertebrata</taxon>
        <taxon>Euteleostomi</taxon>
        <taxon>Actinopterygii</taxon>
        <taxon>Neopterygii</taxon>
        <taxon>Teleostei</taxon>
        <taxon>Neoteleostei</taxon>
        <taxon>Acanthomorphata</taxon>
        <taxon>Anabantaria</taxon>
        <taxon>Anabantiformes</taxon>
        <taxon>Anabantoidei</taxon>
        <taxon>Anabantidae</taxon>
        <taxon>Anabas</taxon>
    </lineage>
</organism>
<keyword evidence="8 15" id="KW-0472">Membrane</keyword>
<dbReference type="PRINTS" id="PR01788">
    <property type="entry name" value="PROSTANOIDR"/>
</dbReference>
<dbReference type="GeneTree" id="ENSGT01050000244902"/>
<evidence type="ECO:0000256" key="9">
    <source>
        <dbReference type="ARBA" id="ARBA00023157"/>
    </source>
</evidence>
<evidence type="ECO:0000256" key="6">
    <source>
        <dbReference type="ARBA" id="ARBA00022989"/>
    </source>
</evidence>
<dbReference type="PROSITE" id="PS00237">
    <property type="entry name" value="G_PROTEIN_RECEP_F1_1"/>
    <property type="match status" value="1"/>
</dbReference>
<feature type="transmembrane region" description="Helical" evidence="15">
    <location>
        <begin position="190"/>
        <end position="216"/>
    </location>
</feature>
<accession>A0A3Q1JX88</accession>
<dbReference type="GO" id="GO:0004960">
    <property type="term" value="F:thromboxane receptor activity"/>
    <property type="evidence" value="ECO:0007669"/>
    <property type="project" value="UniProtKB-ARBA"/>
</dbReference>
<evidence type="ECO:0000256" key="5">
    <source>
        <dbReference type="ARBA" id="ARBA00022692"/>
    </source>
</evidence>
<evidence type="ECO:0000256" key="8">
    <source>
        <dbReference type="ARBA" id="ARBA00023136"/>
    </source>
</evidence>
<feature type="transmembrane region" description="Helical" evidence="15">
    <location>
        <begin position="23"/>
        <end position="43"/>
    </location>
</feature>
<evidence type="ECO:0000313" key="18">
    <source>
        <dbReference type="Proteomes" id="UP000265040"/>
    </source>
</evidence>
<dbReference type="PANTHER" id="PTHR11866">
    <property type="entry name" value="G-PROTEIN COUPLED RECEPTOR FAMILY 1 MEMBER"/>
    <property type="match status" value="1"/>
</dbReference>
<keyword evidence="7 14" id="KW-0297">G-protein coupled receptor</keyword>
<dbReference type="GO" id="GO:0004957">
    <property type="term" value="F:prostaglandin E receptor activity"/>
    <property type="evidence" value="ECO:0007669"/>
    <property type="project" value="Ensembl"/>
</dbReference>
<keyword evidence="18" id="KW-1185">Reference proteome</keyword>
<keyword evidence="6 15" id="KW-1133">Transmembrane helix</keyword>
<proteinExistence type="inferred from homology"/>
<dbReference type="RefSeq" id="XP_026196680.1">
    <property type="nucleotide sequence ID" value="XM_026340895.1"/>
</dbReference>
<feature type="transmembrane region" description="Helical" evidence="15">
    <location>
        <begin position="140"/>
        <end position="161"/>
    </location>
</feature>
<reference evidence="17" key="2">
    <citation type="submission" date="2025-08" db="UniProtKB">
        <authorList>
            <consortium name="Ensembl"/>
        </authorList>
    </citation>
    <scope>IDENTIFICATION</scope>
</reference>
<evidence type="ECO:0000256" key="15">
    <source>
        <dbReference type="SAM" id="Phobius"/>
    </source>
</evidence>
<dbReference type="InterPro" id="IPR017452">
    <property type="entry name" value="GPCR_Rhodpsn_7TM"/>
</dbReference>
<dbReference type="PROSITE" id="PS50262">
    <property type="entry name" value="G_PROTEIN_RECEP_F1_2"/>
    <property type="match status" value="1"/>
</dbReference>
<evidence type="ECO:0000256" key="12">
    <source>
        <dbReference type="ARBA" id="ARBA00023224"/>
    </source>
</evidence>
<sequence>METNTSDHSRCHDIVKVESGQPISSAVMFSTGVLGNIVALVLLEARRRRTSSTLYQVLVIALLVTDLLGSISVSPVVLISYAQRRTLVAMSSGKEVCLYFGFSMTFLTLCTLAILCVMALERYLSIGHPYLYERHLSKRFGYVTLGLIYLGSTLFCVGPFLGFGDYVQYCPGTWCFLQMSHTDGKDKVYIGFYASLILVMILTTVVCNISVIHLLVKMYRRGKLRRSRVSVHSMHPRSLTEEMDHLLPLAIITVVFIVCTCPLALQVYLNFTGSHEERHSKDLGALRLLSTHSIINPWVFIILRPSVLRIIWRKFHKQQQRSTFVWGRTLNQTKQAAEAPCCEAPEARV</sequence>
<dbReference type="PRINTS" id="PR00856">
    <property type="entry name" value="PRSTNOIDIPR"/>
</dbReference>
<dbReference type="GO" id="GO:0007189">
    <property type="term" value="P:adenylate cyclase-activating G protein-coupled receptor signaling pathway"/>
    <property type="evidence" value="ECO:0007669"/>
    <property type="project" value="TreeGrafter"/>
</dbReference>
<dbReference type="FunFam" id="1.20.1070.10:FF:000163">
    <property type="entry name" value="Thromboxane A2 receptor"/>
    <property type="match status" value="1"/>
</dbReference>
<dbReference type="GO" id="GO:0005886">
    <property type="term" value="C:plasma membrane"/>
    <property type="evidence" value="ECO:0007669"/>
    <property type="project" value="UniProtKB-SubCell"/>
</dbReference>
<feature type="transmembrane region" description="Helical" evidence="15">
    <location>
        <begin position="98"/>
        <end position="120"/>
    </location>
</feature>
<evidence type="ECO:0000259" key="16">
    <source>
        <dbReference type="PROSITE" id="PS50262"/>
    </source>
</evidence>
<evidence type="ECO:0000256" key="4">
    <source>
        <dbReference type="ARBA" id="ARBA00022553"/>
    </source>
</evidence>
<comment type="subcellular location">
    <subcellularLocation>
        <location evidence="1">Cell membrane</location>
        <topology evidence="1">Multi-pass membrane protein</topology>
    </subcellularLocation>
</comment>
<dbReference type="CTD" id="570410"/>
<dbReference type="AlphaFoldDB" id="A0A3Q1JX88"/>
<dbReference type="GO" id="GO:0007204">
    <property type="term" value="P:positive regulation of cytosolic calcium ion concentration"/>
    <property type="evidence" value="ECO:0007669"/>
    <property type="project" value="TreeGrafter"/>
</dbReference>
<dbReference type="Gene3D" id="1.20.1070.10">
    <property type="entry name" value="Rhodopsin 7-helix transmembrane proteins"/>
    <property type="match status" value="1"/>
</dbReference>
<evidence type="ECO:0000256" key="2">
    <source>
        <dbReference type="ARBA" id="ARBA00017628"/>
    </source>
</evidence>
<dbReference type="PANTHER" id="PTHR11866:SF8">
    <property type="entry name" value="PROSTAGLANDIN E2 RECEPTOR EP2 SUBTYPE"/>
    <property type="match status" value="1"/>
</dbReference>
<evidence type="ECO:0000256" key="3">
    <source>
        <dbReference type="ARBA" id="ARBA00022475"/>
    </source>
</evidence>
<dbReference type="Pfam" id="PF00001">
    <property type="entry name" value="7tm_1"/>
    <property type="match status" value="1"/>
</dbReference>
<keyword evidence="9" id="KW-1015">Disulfide bond</keyword>
<keyword evidence="5 14" id="KW-0812">Transmembrane</keyword>
<dbReference type="GO" id="GO:0006954">
    <property type="term" value="P:inflammatory response"/>
    <property type="evidence" value="ECO:0007669"/>
    <property type="project" value="TreeGrafter"/>
</dbReference>
<dbReference type="PRINTS" id="PR00237">
    <property type="entry name" value="GPCRRHODOPSN"/>
</dbReference>
<dbReference type="OMA" id="NDNITCH"/>
<dbReference type="GeneID" id="113149076"/>
<dbReference type="InterPro" id="IPR000370">
    <property type="entry name" value="Prostglndn_IP_rcpt"/>
</dbReference>
<evidence type="ECO:0000256" key="14">
    <source>
        <dbReference type="RuleBase" id="RU000688"/>
    </source>
</evidence>